<evidence type="ECO:0000259" key="1">
    <source>
        <dbReference type="Pfam" id="PF13529"/>
    </source>
</evidence>
<evidence type="ECO:0000313" key="3">
    <source>
        <dbReference type="Proteomes" id="UP000029669"/>
    </source>
</evidence>
<dbReference type="KEGG" id="tki:TKV_c22060"/>
<accession>A0A097AU54</accession>
<dbReference type="HOGENOM" id="CLU_1785989_0_0_9"/>
<proteinExistence type="predicted"/>
<dbReference type="EMBL" id="CP009170">
    <property type="protein sequence ID" value="AIS53335.1"/>
    <property type="molecule type" value="Genomic_DNA"/>
</dbReference>
<dbReference type="AlphaFoldDB" id="A0A097AU54"/>
<evidence type="ECO:0000313" key="2">
    <source>
        <dbReference type="EMBL" id="AIS53335.1"/>
    </source>
</evidence>
<name>A0A097AU54_THEKI</name>
<keyword evidence="3" id="KW-1185">Reference proteome</keyword>
<dbReference type="InterPro" id="IPR039564">
    <property type="entry name" value="Peptidase_C39-like"/>
</dbReference>
<protein>
    <submittedName>
        <fullName evidence="2">Peptidase C39 like family</fullName>
    </submittedName>
</protein>
<dbReference type="Proteomes" id="UP000029669">
    <property type="component" value="Chromosome"/>
</dbReference>
<dbReference type="Pfam" id="PF13529">
    <property type="entry name" value="Peptidase_C39_2"/>
    <property type="match status" value="1"/>
</dbReference>
<dbReference type="Gene3D" id="3.90.70.10">
    <property type="entry name" value="Cysteine proteinases"/>
    <property type="match status" value="1"/>
</dbReference>
<dbReference type="STRING" id="2325.TKV_c22060"/>
<sequence length="145" mass="16558">MIYYWDSHGYPNLVTTETSNQVIEKLATYMGTDSSGSTNVFNIIPGTIQYIKSKGYTNFDGYNLNPPTYYDIRNEIDNSRPLLLSVIGHPTYKNHTMTCVGYEYTTELGQITEKYVIVHDTWSSTPADVYITFDGTFKYADIFIP</sequence>
<organism evidence="2 3">
    <name type="scientific">Thermoanaerobacter kivui</name>
    <name type="common">Acetogenium kivui</name>
    <dbReference type="NCBI Taxonomy" id="2325"/>
    <lineage>
        <taxon>Bacteria</taxon>
        <taxon>Bacillati</taxon>
        <taxon>Bacillota</taxon>
        <taxon>Clostridia</taxon>
        <taxon>Thermoanaerobacterales</taxon>
        <taxon>Thermoanaerobacteraceae</taxon>
        <taxon>Thermoanaerobacter</taxon>
    </lineage>
</organism>
<dbReference type="eggNOG" id="ENOG5033J88">
    <property type="taxonomic scope" value="Bacteria"/>
</dbReference>
<feature type="domain" description="Peptidase C39-like" evidence="1">
    <location>
        <begin position="58"/>
        <end position="122"/>
    </location>
</feature>
<gene>
    <name evidence="2" type="ORF">TKV_c22060</name>
</gene>
<reference evidence="3" key="1">
    <citation type="journal article" date="2015" name="Genome Announc.">
        <title>Whole-Genome Sequences of 80 Environmental and Clinical Isolates of Burkholderia pseudomallei.</title>
        <authorList>
            <person name="Johnson S.L."/>
            <person name="Baker A.L."/>
            <person name="Chain P.S."/>
            <person name="Currie B.J."/>
            <person name="Daligault H.E."/>
            <person name="Davenport K.W."/>
            <person name="Davis C.B."/>
            <person name="Inglis T.J."/>
            <person name="Kaestli M."/>
            <person name="Koren S."/>
            <person name="Mayo M."/>
            <person name="Merritt A.J."/>
            <person name="Price E.P."/>
            <person name="Sarovich D.S."/>
            <person name="Warner J."/>
            <person name="Rosovitz M.J."/>
        </authorList>
    </citation>
    <scope>NUCLEOTIDE SEQUENCE [LARGE SCALE GENOMIC DNA]</scope>
    <source>
        <strain evidence="3">DSM 2030</strain>
    </source>
</reference>